<dbReference type="Gene3D" id="3.40.50.300">
    <property type="entry name" value="P-loop containing nucleotide triphosphate hydrolases"/>
    <property type="match status" value="1"/>
</dbReference>
<organism evidence="10 11">
    <name type="scientific">Micromonospora zhanjiangensis</name>
    <dbReference type="NCBI Taxonomy" id="1522057"/>
    <lineage>
        <taxon>Bacteria</taxon>
        <taxon>Bacillati</taxon>
        <taxon>Actinomycetota</taxon>
        <taxon>Actinomycetes</taxon>
        <taxon>Micromonosporales</taxon>
        <taxon>Micromonosporaceae</taxon>
        <taxon>Micromonospora</taxon>
    </lineage>
</organism>
<dbReference type="PROSITE" id="PS50893">
    <property type="entry name" value="ABC_TRANSPORTER_2"/>
    <property type="match status" value="1"/>
</dbReference>
<keyword evidence="6 8" id="KW-0472">Membrane</keyword>
<keyword evidence="2 8" id="KW-0812">Transmembrane</keyword>
<keyword evidence="5 8" id="KW-1133">Transmembrane helix</keyword>
<evidence type="ECO:0000313" key="10">
    <source>
        <dbReference type="EMBL" id="MFC4107928.1"/>
    </source>
</evidence>
<evidence type="ECO:0000313" key="11">
    <source>
        <dbReference type="Proteomes" id="UP001595868"/>
    </source>
</evidence>
<dbReference type="GO" id="GO:0005524">
    <property type="term" value="F:ATP binding"/>
    <property type="evidence" value="ECO:0007669"/>
    <property type="project" value="UniProtKB-KW"/>
</dbReference>
<dbReference type="Proteomes" id="UP001595868">
    <property type="component" value="Unassembled WGS sequence"/>
</dbReference>
<accession>A0ABV8KPE7</accession>
<comment type="subcellular location">
    <subcellularLocation>
        <location evidence="1">Cell membrane</location>
        <topology evidence="1">Multi-pass membrane protein</topology>
    </subcellularLocation>
</comment>
<proteinExistence type="predicted"/>
<dbReference type="PANTHER" id="PTHR24221">
    <property type="entry name" value="ATP-BINDING CASSETTE SUB-FAMILY B"/>
    <property type="match status" value="1"/>
</dbReference>
<protein>
    <submittedName>
        <fullName evidence="10">ABC transporter ATP-binding protein</fullName>
    </submittedName>
</protein>
<keyword evidence="4 10" id="KW-0067">ATP-binding</keyword>
<feature type="transmembrane region" description="Helical" evidence="8">
    <location>
        <begin position="36"/>
        <end position="60"/>
    </location>
</feature>
<evidence type="ECO:0000256" key="2">
    <source>
        <dbReference type="ARBA" id="ARBA00022692"/>
    </source>
</evidence>
<sequence length="656" mass="69622">MTFFRPPEAVTGLLALLRLLPRVSRPKAALGVLGVLLSSVLPVAVGVATGALIGAIPAAVRGGAYSPHRRTLLALLVVVGALVMLDRIVSPLLRTLAETLGRQVDRYLQERVMAAVGRPATVAHLEDSEVLARLRVVRGLGTADSDRPGLAVEAMAAVLPSWLRALGAAAVLLAFHPAVGLLWLVVWPAVVHVMQREYLRVGQVGFGQSDALRRAEYLRDLAITAPAAKEIRIWGMLDWLLGRYRSAWRAAVEPIWRQRRPRRGAVLGTTGTIVAVNALSYGLLVWAAVRGDLGLAALAVYTQALGMANSYTAFDDHNAILSFAAVTVPKVLDLDDRLTPGPDAAGAVPEAAEAAPDAAGKPVRALPAEFPARRIRAEGVRFRYPGAAEDALRDLDLTIDAGKSLAVVGENGAGKTSLVKLVCGLYRPTAGRISVDGHDLADLGPAVWRSRVSALFQDFTRYHLSAADNVGMGAPELATDRARLRAAAERAGALPLIEGLPRGWDTILSPEYAGGVDLSGGQWQRVAMARAFFAVEAGARVLILDEPTAALDVRAEAELYERFLDLTAGLTTILVSHRFSTVRLADRIIVLHRGAVVEDGTHSELMALDGRYATMFRLQAARFVDGGPPTGPDQRPVLLSAPGATSGAGESGGEHA</sequence>
<dbReference type="SMART" id="SM00382">
    <property type="entry name" value="AAA"/>
    <property type="match status" value="1"/>
</dbReference>
<name>A0ABV8KPE7_9ACTN</name>
<evidence type="ECO:0000256" key="5">
    <source>
        <dbReference type="ARBA" id="ARBA00022989"/>
    </source>
</evidence>
<dbReference type="SUPFAM" id="SSF90123">
    <property type="entry name" value="ABC transporter transmembrane region"/>
    <property type="match status" value="1"/>
</dbReference>
<feature type="domain" description="ABC transporter" evidence="9">
    <location>
        <begin position="375"/>
        <end position="618"/>
    </location>
</feature>
<evidence type="ECO:0000256" key="1">
    <source>
        <dbReference type="ARBA" id="ARBA00004651"/>
    </source>
</evidence>
<dbReference type="InterPro" id="IPR003593">
    <property type="entry name" value="AAA+_ATPase"/>
</dbReference>
<dbReference type="InterPro" id="IPR003439">
    <property type="entry name" value="ABC_transporter-like_ATP-bd"/>
</dbReference>
<comment type="caution">
    <text evidence="10">The sequence shown here is derived from an EMBL/GenBank/DDBJ whole genome shotgun (WGS) entry which is preliminary data.</text>
</comment>
<dbReference type="CDD" id="cd03228">
    <property type="entry name" value="ABCC_MRP_Like"/>
    <property type="match status" value="1"/>
</dbReference>
<feature type="transmembrane region" description="Helical" evidence="8">
    <location>
        <begin position="165"/>
        <end position="190"/>
    </location>
</feature>
<feature type="transmembrane region" description="Helical" evidence="8">
    <location>
        <begin position="265"/>
        <end position="289"/>
    </location>
</feature>
<evidence type="ECO:0000256" key="7">
    <source>
        <dbReference type="SAM" id="MobiDB-lite"/>
    </source>
</evidence>
<dbReference type="InterPro" id="IPR027417">
    <property type="entry name" value="P-loop_NTPase"/>
</dbReference>
<evidence type="ECO:0000256" key="3">
    <source>
        <dbReference type="ARBA" id="ARBA00022741"/>
    </source>
</evidence>
<evidence type="ECO:0000256" key="4">
    <source>
        <dbReference type="ARBA" id="ARBA00022840"/>
    </source>
</evidence>
<evidence type="ECO:0000256" key="8">
    <source>
        <dbReference type="SAM" id="Phobius"/>
    </source>
</evidence>
<reference evidence="11" key="1">
    <citation type="journal article" date="2019" name="Int. J. Syst. Evol. Microbiol.">
        <title>The Global Catalogue of Microorganisms (GCM) 10K type strain sequencing project: providing services to taxonomists for standard genome sequencing and annotation.</title>
        <authorList>
            <consortium name="The Broad Institute Genomics Platform"/>
            <consortium name="The Broad Institute Genome Sequencing Center for Infectious Disease"/>
            <person name="Wu L."/>
            <person name="Ma J."/>
        </authorList>
    </citation>
    <scope>NUCLEOTIDE SEQUENCE [LARGE SCALE GENOMIC DNA]</scope>
    <source>
        <strain evidence="11">2902at01</strain>
    </source>
</reference>
<dbReference type="InterPro" id="IPR017871">
    <property type="entry name" value="ABC_transporter-like_CS"/>
</dbReference>
<dbReference type="RefSeq" id="WP_377547520.1">
    <property type="nucleotide sequence ID" value="NZ_JBHSBN010000012.1"/>
</dbReference>
<dbReference type="Pfam" id="PF00005">
    <property type="entry name" value="ABC_tran"/>
    <property type="match status" value="1"/>
</dbReference>
<dbReference type="PANTHER" id="PTHR24221:SF646">
    <property type="entry name" value="HAEMOLYSIN SECRETION ATP-BINDING PROTEIN"/>
    <property type="match status" value="1"/>
</dbReference>
<dbReference type="PROSITE" id="PS00211">
    <property type="entry name" value="ABC_TRANSPORTER_1"/>
    <property type="match status" value="1"/>
</dbReference>
<feature type="transmembrane region" description="Helical" evidence="8">
    <location>
        <begin position="72"/>
        <end position="93"/>
    </location>
</feature>
<feature type="region of interest" description="Disordered" evidence="7">
    <location>
        <begin position="625"/>
        <end position="656"/>
    </location>
</feature>
<dbReference type="InterPro" id="IPR036640">
    <property type="entry name" value="ABC1_TM_sf"/>
</dbReference>
<dbReference type="SUPFAM" id="SSF52540">
    <property type="entry name" value="P-loop containing nucleoside triphosphate hydrolases"/>
    <property type="match status" value="1"/>
</dbReference>
<gene>
    <name evidence="10" type="ORF">ACFOX0_18605</name>
</gene>
<dbReference type="InterPro" id="IPR039421">
    <property type="entry name" value="Type_1_exporter"/>
</dbReference>
<keyword evidence="3" id="KW-0547">Nucleotide-binding</keyword>
<evidence type="ECO:0000259" key="9">
    <source>
        <dbReference type="PROSITE" id="PS50893"/>
    </source>
</evidence>
<evidence type="ECO:0000256" key="6">
    <source>
        <dbReference type="ARBA" id="ARBA00023136"/>
    </source>
</evidence>
<keyword evidence="11" id="KW-1185">Reference proteome</keyword>
<dbReference type="EMBL" id="JBHSBN010000012">
    <property type="protein sequence ID" value="MFC4107928.1"/>
    <property type="molecule type" value="Genomic_DNA"/>
</dbReference>
<dbReference type="Gene3D" id="1.20.1560.10">
    <property type="entry name" value="ABC transporter type 1, transmembrane domain"/>
    <property type="match status" value="1"/>
</dbReference>